<organism evidence="2 3">
    <name type="scientific">Elysia crispata</name>
    <name type="common">lettuce slug</name>
    <dbReference type="NCBI Taxonomy" id="231223"/>
    <lineage>
        <taxon>Eukaryota</taxon>
        <taxon>Metazoa</taxon>
        <taxon>Spiralia</taxon>
        <taxon>Lophotrochozoa</taxon>
        <taxon>Mollusca</taxon>
        <taxon>Gastropoda</taxon>
        <taxon>Heterobranchia</taxon>
        <taxon>Euthyneura</taxon>
        <taxon>Panpulmonata</taxon>
        <taxon>Sacoglossa</taxon>
        <taxon>Placobranchoidea</taxon>
        <taxon>Plakobranchidae</taxon>
        <taxon>Elysia</taxon>
    </lineage>
</organism>
<comment type="caution">
    <text evidence="2">The sequence shown here is derived from an EMBL/GenBank/DDBJ whole genome shotgun (WGS) entry which is preliminary data.</text>
</comment>
<keyword evidence="3" id="KW-1185">Reference proteome</keyword>
<dbReference type="AlphaFoldDB" id="A0AAE0XWS7"/>
<protein>
    <submittedName>
        <fullName evidence="2">Uncharacterized protein</fullName>
    </submittedName>
</protein>
<evidence type="ECO:0000256" key="1">
    <source>
        <dbReference type="SAM" id="MobiDB-lite"/>
    </source>
</evidence>
<reference evidence="2" key="1">
    <citation type="journal article" date="2023" name="G3 (Bethesda)">
        <title>A reference genome for the long-term kleptoplast-retaining sea slug Elysia crispata morphotype clarki.</title>
        <authorList>
            <person name="Eastman K.E."/>
            <person name="Pendleton A.L."/>
            <person name="Shaikh M.A."/>
            <person name="Suttiyut T."/>
            <person name="Ogas R."/>
            <person name="Tomko P."/>
            <person name="Gavelis G."/>
            <person name="Widhalm J.R."/>
            <person name="Wisecaver J.H."/>
        </authorList>
    </citation>
    <scope>NUCLEOTIDE SEQUENCE</scope>
    <source>
        <strain evidence="2">ECLA1</strain>
    </source>
</reference>
<dbReference type="Proteomes" id="UP001283361">
    <property type="component" value="Unassembled WGS sequence"/>
</dbReference>
<name>A0AAE0XWS7_9GAST</name>
<dbReference type="EMBL" id="JAWDGP010007400">
    <property type="protein sequence ID" value="KAK3721266.1"/>
    <property type="molecule type" value="Genomic_DNA"/>
</dbReference>
<proteinExistence type="predicted"/>
<feature type="region of interest" description="Disordered" evidence="1">
    <location>
        <begin position="41"/>
        <end position="67"/>
    </location>
</feature>
<feature type="compositionally biased region" description="Basic and acidic residues" evidence="1">
    <location>
        <begin position="41"/>
        <end position="66"/>
    </location>
</feature>
<evidence type="ECO:0000313" key="2">
    <source>
        <dbReference type="EMBL" id="KAK3721266.1"/>
    </source>
</evidence>
<gene>
    <name evidence="2" type="ORF">RRG08_044274</name>
</gene>
<accession>A0AAE0XWS7</accession>
<sequence length="103" mass="11471">MHQTLRLNCCEKTLLQLRRSSLGFCAASSLEARKLRQIADRRADRVRDEQEGRKEGEHPGNSRAQRELCSCPGSALMATQEVVLDRQVVSRGLKPVADHSPGC</sequence>
<evidence type="ECO:0000313" key="3">
    <source>
        <dbReference type="Proteomes" id="UP001283361"/>
    </source>
</evidence>